<accession>A0AAW1A3G0</accession>
<gene>
    <name evidence="2" type="ORF">QLX08_004661</name>
</gene>
<organism evidence="2 3">
    <name type="scientific">Tetragonisca angustula</name>
    <dbReference type="NCBI Taxonomy" id="166442"/>
    <lineage>
        <taxon>Eukaryota</taxon>
        <taxon>Metazoa</taxon>
        <taxon>Ecdysozoa</taxon>
        <taxon>Arthropoda</taxon>
        <taxon>Hexapoda</taxon>
        <taxon>Insecta</taxon>
        <taxon>Pterygota</taxon>
        <taxon>Neoptera</taxon>
        <taxon>Endopterygota</taxon>
        <taxon>Hymenoptera</taxon>
        <taxon>Apocrita</taxon>
        <taxon>Aculeata</taxon>
        <taxon>Apoidea</taxon>
        <taxon>Anthophila</taxon>
        <taxon>Apidae</taxon>
        <taxon>Tetragonisca</taxon>
    </lineage>
</organism>
<reference evidence="2 3" key="1">
    <citation type="submission" date="2024-05" db="EMBL/GenBank/DDBJ databases">
        <title>The nuclear and mitochondrial genome assemblies of Tetragonisca angustula (Apidae: Meliponini), a tiny yet remarkable pollinator in the Neotropics.</title>
        <authorList>
            <person name="Ferrari R."/>
            <person name="Ricardo P.C."/>
            <person name="Dias F.C."/>
            <person name="Araujo N.S."/>
            <person name="Soares D.O."/>
            <person name="Zhou Q.-S."/>
            <person name="Zhu C.-D."/>
            <person name="Coutinho L."/>
            <person name="Airas M.C."/>
            <person name="Batista T.M."/>
        </authorList>
    </citation>
    <scope>NUCLEOTIDE SEQUENCE [LARGE SCALE GENOMIC DNA]</scope>
    <source>
        <strain evidence="2">ASF017062</strain>
        <tissue evidence="2">Abdomen</tissue>
    </source>
</reference>
<feature type="compositionally biased region" description="Basic residues" evidence="1">
    <location>
        <begin position="65"/>
        <end position="74"/>
    </location>
</feature>
<comment type="caution">
    <text evidence="2">The sequence shown here is derived from an EMBL/GenBank/DDBJ whole genome shotgun (WGS) entry which is preliminary data.</text>
</comment>
<name>A0AAW1A3G0_9HYME</name>
<keyword evidence="3" id="KW-1185">Reference proteome</keyword>
<dbReference type="EMBL" id="JAWNGG020000072">
    <property type="protein sequence ID" value="KAK9303794.1"/>
    <property type="molecule type" value="Genomic_DNA"/>
</dbReference>
<feature type="compositionally biased region" description="Low complexity" evidence="1">
    <location>
        <begin position="10"/>
        <end position="20"/>
    </location>
</feature>
<proteinExistence type="predicted"/>
<protein>
    <submittedName>
        <fullName evidence="2">Uncharacterized protein</fullName>
    </submittedName>
</protein>
<evidence type="ECO:0000313" key="2">
    <source>
        <dbReference type="EMBL" id="KAK9303794.1"/>
    </source>
</evidence>
<evidence type="ECO:0000256" key="1">
    <source>
        <dbReference type="SAM" id="MobiDB-lite"/>
    </source>
</evidence>
<dbReference type="AlphaFoldDB" id="A0AAW1A3G0"/>
<evidence type="ECO:0000313" key="3">
    <source>
        <dbReference type="Proteomes" id="UP001432146"/>
    </source>
</evidence>
<feature type="compositionally biased region" description="Low complexity" evidence="1">
    <location>
        <begin position="27"/>
        <end position="46"/>
    </location>
</feature>
<feature type="region of interest" description="Disordered" evidence="1">
    <location>
        <begin position="1"/>
        <end position="74"/>
    </location>
</feature>
<sequence length="74" mass="7749">MTNPARIRSEQSGGAAAAWSGSGGQRSSGESVPVPVPVSVPVLVPLDGPSEQGRETTFPFGQLRSHSHPKWLRA</sequence>
<dbReference type="Proteomes" id="UP001432146">
    <property type="component" value="Unassembled WGS sequence"/>
</dbReference>